<dbReference type="EnsemblMetazoa" id="ENSAATROPT016781">
    <property type="protein sequence ID" value="ENSAATROPP014768"/>
    <property type="gene ID" value="ENSAATROPG013739"/>
</dbReference>
<keyword evidence="3" id="KW-1185">Reference proteome</keyword>
<evidence type="ECO:0000313" key="2">
    <source>
        <dbReference type="EnsemblMetazoa" id="ENSAATROPP014768"/>
    </source>
</evidence>
<accession>A0AAG5DVY4</accession>
<dbReference type="Proteomes" id="UP000075880">
    <property type="component" value="Unassembled WGS sequence"/>
</dbReference>
<evidence type="ECO:0000256" key="1">
    <source>
        <dbReference type="SAM" id="MobiDB-lite"/>
    </source>
</evidence>
<name>A0AAG5DVY4_ANOAO</name>
<dbReference type="AlphaFoldDB" id="A0AAG5DVY4"/>
<reference evidence="2" key="1">
    <citation type="submission" date="2024-04" db="UniProtKB">
        <authorList>
            <consortium name="EnsemblMetazoa"/>
        </authorList>
    </citation>
    <scope>IDENTIFICATION</scope>
    <source>
        <strain evidence="2">EBRO</strain>
    </source>
</reference>
<evidence type="ECO:0000313" key="3">
    <source>
        <dbReference type="Proteomes" id="UP000075880"/>
    </source>
</evidence>
<protein>
    <submittedName>
        <fullName evidence="2">Uncharacterized protein</fullName>
    </submittedName>
</protein>
<feature type="region of interest" description="Disordered" evidence="1">
    <location>
        <begin position="62"/>
        <end position="85"/>
    </location>
</feature>
<organism evidence="2 3">
    <name type="scientific">Anopheles atroparvus</name>
    <name type="common">European mosquito</name>
    <dbReference type="NCBI Taxonomy" id="41427"/>
    <lineage>
        <taxon>Eukaryota</taxon>
        <taxon>Metazoa</taxon>
        <taxon>Ecdysozoa</taxon>
        <taxon>Arthropoda</taxon>
        <taxon>Hexapoda</taxon>
        <taxon>Insecta</taxon>
        <taxon>Pterygota</taxon>
        <taxon>Neoptera</taxon>
        <taxon>Endopterygota</taxon>
        <taxon>Diptera</taxon>
        <taxon>Nematocera</taxon>
        <taxon>Culicoidea</taxon>
        <taxon>Culicidae</taxon>
        <taxon>Anophelinae</taxon>
        <taxon>Anopheles</taxon>
    </lineage>
</organism>
<proteinExistence type="predicted"/>
<sequence length="85" mass="10185">MSSCNPADHPIFWRDNLKRLERKRIADESLRDFRNRKLIERRSRAKDQAHYREVMERYSPWGRKGGGAPNDTIRMRNIQAQGLYP</sequence>